<feature type="domain" description="Integrase catalytic" evidence="1">
    <location>
        <begin position="2"/>
        <end position="38"/>
    </location>
</feature>
<dbReference type="GeneID" id="301196130"/>
<dbReference type="Proteomes" id="UP001617714">
    <property type="component" value="Unassembled WGS sequence"/>
</dbReference>
<sequence>MLYMYLLRTLSEMHVLTEDWRTKYNEKHLHSSQGNMPPLFIRGKIGRVSLLTGLTGRYSKLGSYIDY</sequence>
<name>A0AAP9IGM5_9GAMM</name>
<evidence type="ECO:0000313" key="5">
    <source>
        <dbReference type="Proteomes" id="UP001617714"/>
    </source>
</evidence>
<reference evidence="4" key="1">
    <citation type="submission" date="2019-11" db="EMBL/GenBank/DDBJ databases">
        <authorList>
            <person name="Jee S."/>
        </authorList>
    </citation>
    <scope>NUCLEOTIDE SEQUENCE [LARGE SCALE GENOMIC DNA]</scope>
    <source>
        <strain evidence="4">PZ1</strain>
    </source>
</reference>
<dbReference type="EMBL" id="CP046377">
    <property type="protein sequence ID" value="QHQ24355.1"/>
    <property type="molecule type" value="Genomic_DNA"/>
</dbReference>
<evidence type="ECO:0000313" key="4">
    <source>
        <dbReference type="Proteomes" id="UP000464054"/>
    </source>
</evidence>
<protein>
    <submittedName>
        <fullName evidence="2">Integrase core domain-containing protein</fullName>
    </submittedName>
    <submittedName>
        <fullName evidence="3">Transposase</fullName>
    </submittedName>
</protein>
<organism evidence="3 4">
    <name type="scientific">Pectobacterium parvum</name>
    <dbReference type="NCBI Taxonomy" id="2778550"/>
    <lineage>
        <taxon>Bacteria</taxon>
        <taxon>Pseudomonadati</taxon>
        <taxon>Pseudomonadota</taxon>
        <taxon>Gammaproteobacteria</taxon>
        <taxon>Enterobacterales</taxon>
        <taxon>Pectobacteriaceae</taxon>
        <taxon>Pectobacterium</taxon>
    </lineage>
</organism>
<dbReference type="InterPro" id="IPR001584">
    <property type="entry name" value="Integrase_cat-core"/>
</dbReference>
<keyword evidence="5" id="KW-1185">Reference proteome</keyword>
<reference evidence="2 5" key="3">
    <citation type="submission" date="2024-10" db="EMBL/GenBank/DDBJ databases">
        <authorList>
            <person name="Lu C.-H."/>
        </authorList>
    </citation>
    <scope>NUCLEOTIDE SEQUENCE [LARGE SCALE GENOMIC DNA]</scope>
    <source>
        <strain evidence="2 5">22QBSP01-2</strain>
    </source>
</reference>
<dbReference type="Pfam" id="PF13683">
    <property type="entry name" value="rve_3"/>
    <property type="match status" value="1"/>
</dbReference>
<dbReference type="EMBL" id="JBIXKD010000031">
    <property type="protein sequence ID" value="MFJ5323658.1"/>
    <property type="molecule type" value="Genomic_DNA"/>
</dbReference>
<proteinExistence type="predicted"/>
<dbReference type="RefSeq" id="WP_072012444.1">
    <property type="nucleotide sequence ID" value="NZ_CP046377.1"/>
</dbReference>
<dbReference type="Proteomes" id="UP000464054">
    <property type="component" value="Chromosome"/>
</dbReference>
<reference evidence="3" key="2">
    <citation type="journal article" date="2022" name="Plant Pathol J">
        <title>Comparative Genomic Analysis of Pathogenic Factors of Pectobacterium Species Isolated in South Korea Using Whole-Genome Sequencing.</title>
        <authorList>
            <person name="Jee S."/>
            <person name="Kang I.J."/>
            <person name="Bak G."/>
            <person name="Kang S."/>
            <person name="Lee J."/>
            <person name="Heu S."/>
            <person name="Hwang I."/>
        </authorList>
    </citation>
    <scope>NUCLEOTIDE SEQUENCE</scope>
    <source>
        <strain evidence="3">PZ1</strain>
    </source>
</reference>
<accession>A0AAP9IGM5</accession>
<dbReference type="GO" id="GO:0015074">
    <property type="term" value="P:DNA integration"/>
    <property type="evidence" value="ECO:0007669"/>
    <property type="project" value="InterPro"/>
</dbReference>
<dbReference type="AlphaFoldDB" id="A0AAP9IGM5"/>
<evidence type="ECO:0000313" key="2">
    <source>
        <dbReference type="EMBL" id="MFJ5323658.1"/>
    </source>
</evidence>
<evidence type="ECO:0000313" key="3">
    <source>
        <dbReference type="EMBL" id="QHQ24355.1"/>
    </source>
</evidence>
<gene>
    <name evidence="2" type="ORF">ACIPSN_20360</name>
    <name evidence="3" type="ORF">GMX10_09950</name>
</gene>
<evidence type="ECO:0000259" key="1">
    <source>
        <dbReference type="Pfam" id="PF13683"/>
    </source>
</evidence>